<evidence type="ECO:0000256" key="1">
    <source>
        <dbReference type="SAM" id="MobiDB-lite"/>
    </source>
</evidence>
<dbReference type="RefSeq" id="WP_014260034.1">
    <property type="nucleotide sequence ID" value="NC_016629.1"/>
</dbReference>
<name>F3Z338_DESAF</name>
<sequence length="158" mass="16794">MSFVGAHLFRPGEPVRSFPAAFRLVDGRLVSTAQPEARGDCVGCGFRPVFVDGFGGCRFMDEVVLCDRKYWDCIGQRITACVYRQDSADPDLAARQALETSVRGTVVPFVRRVASIGADVSGGRAGAATTGTGPAKSPQRVPAGSPSRAIRFEQGSLL</sequence>
<dbReference type="EMBL" id="CP003221">
    <property type="protein sequence ID" value="EGJ50282.1"/>
    <property type="molecule type" value="Genomic_DNA"/>
</dbReference>
<dbReference type="AlphaFoldDB" id="F3Z338"/>
<accession>F3Z338</accession>
<reference evidence="2 3" key="1">
    <citation type="journal article" date="2011" name="J. Bacteriol.">
        <title>Genome sequence of the mercury-methylating and pleomorphic Desulfovibrio africanus Strain Walvis Bay.</title>
        <authorList>
            <person name="Brown S.D."/>
            <person name="Wall J.D."/>
            <person name="Kucken A.M."/>
            <person name="Gilmour C.C."/>
            <person name="Podar M."/>
            <person name="Brandt C.C."/>
            <person name="Teshima H."/>
            <person name="Detter J.C."/>
            <person name="Han C.S."/>
            <person name="Land M.L."/>
            <person name="Lucas S."/>
            <person name="Han J."/>
            <person name="Pennacchio L."/>
            <person name="Nolan M."/>
            <person name="Pitluck S."/>
            <person name="Woyke T."/>
            <person name="Goodwin L."/>
            <person name="Palumbo A.V."/>
            <person name="Elias D.A."/>
        </authorList>
    </citation>
    <scope>NUCLEOTIDE SEQUENCE [LARGE SCALE GENOMIC DNA]</scope>
    <source>
        <strain evidence="2 3">Walvis Bay</strain>
    </source>
</reference>
<protein>
    <submittedName>
        <fullName evidence="2">Uncharacterized protein</fullName>
    </submittedName>
</protein>
<dbReference type="HOGENOM" id="CLU_1666552_0_0_7"/>
<evidence type="ECO:0000313" key="3">
    <source>
        <dbReference type="Proteomes" id="UP000007844"/>
    </source>
</evidence>
<dbReference type="Proteomes" id="UP000007844">
    <property type="component" value="Chromosome"/>
</dbReference>
<dbReference type="STRING" id="690850.Desaf_1953"/>
<gene>
    <name evidence="2" type="ORF">Desaf_1953</name>
</gene>
<feature type="region of interest" description="Disordered" evidence="1">
    <location>
        <begin position="121"/>
        <end position="147"/>
    </location>
</feature>
<proteinExistence type="predicted"/>
<keyword evidence="3" id="KW-1185">Reference proteome</keyword>
<organism evidence="2 3">
    <name type="scientific">Desulfocurvibacter africanus subsp. africanus str. Walvis Bay</name>
    <dbReference type="NCBI Taxonomy" id="690850"/>
    <lineage>
        <taxon>Bacteria</taxon>
        <taxon>Pseudomonadati</taxon>
        <taxon>Thermodesulfobacteriota</taxon>
        <taxon>Desulfovibrionia</taxon>
        <taxon>Desulfovibrionales</taxon>
        <taxon>Desulfovibrionaceae</taxon>
        <taxon>Desulfocurvibacter</taxon>
    </lineage>
</organism>
<dbReference type="KEGG" id="daf:Desaf_1953"/>
<evidence type="ECO:0000313" key="2">
    <source>
        <dbReference type="EMBL" id="EGJ50282.1"/>
    </source>
</evidence>